<dbReference type="RefSeq" id="WP_326024092.1">
    <property type="nucleotide sequence ID" value="NZ_JAOZYC010000210.1"/>
</dbReference>
<dbReference type="InterPro" id="IPR016181">
    <property type="entry name" value="Acyl_CoA_acyltransferase"/>
</dbReference>
<dbReference type="Gene3D" id="3.40.630.30">
    <property type="match status" value="1"/>
</dbReference>
<dbReference type="PROSITE" id="PS51186">
    <property type="entry name" value="GNAT"/>
    <property type="match status" value="1"/>
</dbReference>
<evidence type="ECO:0000313" key="3">
    <source>
        <dbReference type="Proteomes" id="UP001354931"/>
    </source>
</evidence>
<organism evidence="2 3">
    <name type="scientific">Streptomyces endophyticus</name>
    <dbReference type="NCBI Taxonomy" id="714166"/>
    <lineage>
        <taxon>Bacteria</taxon>
        <taxon>Bacillati</taxon>
        <taxon>Actinomycetota</taxon>
        <taxon>Actinomycetes</taxon>
        <taxon>Kitasatosporales</taxon>
        <taxon>Streptomycetaceae</taxon>
        <taxon>Streptomyces</taxon>
    </lineage>
</organism>
<reference evidence="2 3" key="1">
    <citation type="submission" date="2022-10" db="EMBL/GenBank/DDBJ databases">
        <authorList>
            <person name="Xie J."/>
            <person name="Shen N."/>
        </authorList>
    </citation>
    <scope>NUCLEOTIDE SEQUENCE [LARGE SCALE GENOMIC DNA]</scope>
    <source>
        <strain evidence="2 3">YIM65594</strain>
    </source>
</reference>
<comment type="caution">
    <text evidence="2">The sequence shown here is derived from an EMBL/GenBank/DDBJ whole genome shotgun (WGS) entry which is preliminary data.</text>
</comment>
<dbReference type="SUPFAM" id="SSF55729">
    <property type="entry name" value="Acyl-CoA N-acyltransferases (Nat)"/>
    <property type="match status" value="1"/>
</dbReference>
<accession>A0ABU6FJL8</accession>
<dbReference type="CDD" id="cd04301">
    <property type="entry name" value="NAT_SF"/>
    <property type="match status" value="1"/>
</dbReference>
<dbReference type="Pfam" id="PF00583">
    <property type="entry name" value="Acetyltransf_1"/>
    <property type="match status" value="1"/>
</dbReference>
<evidence type="ECO:0000259" key="1">
    <source>
        <dbReference type="PROSITE" id="PS51186"/>
    </source>
</evidence>
<feature type="domain" description="N-acetyltransferase" evidence="1">
    <location>
        <begin position="1"/>
        <end position="169"/>
    </location>
</feature>
<sequence>MRMRAFVDDDLAALTDLTIDTFRPFFEDVFRPLMGETIFTVQHGSWRDDYRRQVAGLHAPERHAYVTVAEMTGMTGMTGMSGEIAGYVAWAVDPDRRHGQIVILAVSPQHRRHHLGATLCRHAFEQMRLLGAEIVEIATGGDAFHAPARALYEQLGCTANPVAVYFRRL</sequence>
<protein>
    <submittedName>
        <fullName evidence="2">GNAT family N-acetyltransferase</fullName>
    </submittedName>
</protein>
<gene>
    <name evidence="2" type="ORF">OKJ99_42885</name>
</gene>
<dbReference type="EMBL" id="JAOZYC010000210">
    <property type="protein sequence ID" value="MEB8344241.1"/>
    <property type="molecule type" value="Genomic_DNA"/>
</dbReference>
<keyword evidence="3" id="KW-1185">Reference proteome</keyword>
<name>A0ABU6FJL8_9ACTN</name>
<dbReference type="Proteomes" id="UP001354931">
    <property type="component" value="Unassembled WGS sequence"/>
</dbReference>
<evidence type="ECO:0000313" key="2">
    <source>
        <dbReference type="EMBL" id="MEB8344241.1"/>
    </source>
</evidence>
<dbReference type="InterPro" id="IPR000182">
    <property type="entry name" value="GNAT_dom"/>
</dbReference>
<proteinExistence type="predicted"/>